<dbReference type="Proteomes" id="UP000484076">
    <property type="component" value="Unassembled WGS sequence"/>
</dbReference>
<accession>A0A8X8KPS6</accession>
<dbReference type="EMBL" id="WHUT02000007">
    <property type="protein sequence ID" value="NUB45201.1"/>
    <property type="molecule type" value="Genomic_DNA"/>
</dbReference>
<dbReference type="RefSeq" id="WP_152826545.1">
    <property type="nucleotide sequence ID" value="NZ_WHUT02000007.1"/>
</dbReference>
<protein>
    <submittedName>
        <fullName evidence="1">Uncharacterized protein</fullName>
    </submittedName>
</protein>
<proteinExistence type="predicted"/>
<keyword evidence="2" id="KW-1185">Reference proteome</keyword>
<gene>
    <name evidence="1" type="ORF">GEU84_012445</name>
</gene>
<dbReference type="AlphaFoldDB" id="A0A8X8KPS6"/>
<evidence type="ECO:0000313" key="2">
    <source>
        <dbReference type="Proteomes" id="UP000484076"/>
    </source>
</evidence>
<organism evidence="1 2">
    <name type="scientific">Fertoeibacter niger</name>
    <dbReference type="NCBI Taxonomy" id="2656921"/>
    <lineage>
        <taxon>Bacteria</taxon>
        <taxon>Pseudomonadati</taxon>
        <taxon>Pseudomonadota</taxon>
        <taxon>Alphaproteobacteria</taxon>
        <taxon>Rhodobacterales</taxon>
        <taxon>Paracoccaceae</taxon>
        <taxon>Fertoeibacter</taxon>
    </lineage>
</organism>
<reference evidence="1" key="1">
    <citation type="submission" date="2020-05" db="EMBL/GenBank/DDBJ databases">
        <title>Fertoebacter nigrum gen. nov., sp. nov., a new member of the family Rhodobacteraceae.</title>
        <authorList>
            <person name="Szuroczki S."/>
            <person name="Abbaszade G."/>
            <person name="Buni D."/>
            <person name="Schumann P."/>
            <person name="Toth E."/>
        </authorList>
    </citation>
    <scope>NUCLEOTIDE SEQUENCE</scope>
    <source>
        <strain evidence="1">RG-N-1a</strain>
    </source>
</reference>
<comment type="caution">
    <text evidence="1">The sequence shown here is derived from an EMBL/GenBank/DDBJ whole genome shotgun (WGS) entry which is preliminary data.</text>
</comment>
<name>A0A8X8KPS6_9RHOB</name>
<sequence length="150" mass="16728">MNDHIQKILTRHVIKTGSIDKADAARIVLLFSLVERAVQQARLICRNGGFSRDITLHAIMACLADVRWTADYRTYVQDDIYKNGNPLKGRINRDIGFRIREGIGAVVETTDGKVVPVKVLGSIIQSYSPMASFDPAAVEKTDLEWTEGQI</sequence>
<evidence type="ECO:0000313" key="1">
    <source>
        <dbReference type="EMBL" id="NUB45201.1"/>
    </source>
</evidence>